<dbReference type="AlphaFoldDB" id="X1V2H4"/>
<comment type="caution">
    <text evidence="1">The sequence shown here is derived from an EMBL/GenBank/DDBJ whole genome shotgun (WGS) entry which is preliminary data.</text>
</comment>
<accession>X1V2H4</accession>
<name>X1V2H4_9ZZZZ</name>
<protein>
    <submittedName>
        <fullName evidence="1">Uncharacterized protein</fullName>
    </submittedName>
</protein>
<organism evidence="1">
    <name type="scientific">marine sediment metagenome</name>
    <dbReference type="NCBI Taxonomy" id="412755"/>
    <lineage>
        <taxon>unclassified sequences</taxon>
        <taxon>metagenomes</taxon>
        <taxon>ecological metagenomes</taxon>
    </lineage>
</organism>
<reference evidence="1" key="1">
    <citation type="journal article" date="2014" name="Front. Microbiol.">
        <title>High frequency of phylogenetically diverse reductive dehalogenase-homologous genes in deep subseafloor sedimentary metagenomes.</title>
        <authorList>
            <person name="Kawai M."/>
            <person name="Futagami T."/>
            <person name="Toyoda A."/>
            <person name="Takaki Y."/>
            <person name="Nishi S."/>
            <person name="Hori S."/>
            <person name="Arai W."/>
            <person name="Tsubouchi T."/>
            <person name="Morono Y."/>
            <person name="Uchiyama I."/>
            <person name="Ito T."/>
            <person name="Fujiyama A."/>
            <person name="Inagaki F."/>
            <person name="Takami H."/>
        </authorList>
    </citation>
    <scope>NUCLEOTIDE SEQUENCE</scope>
    <source>
        <strain evidence="1">Expedition CK06-06</strain>
    </source>
</reference>
<sequence>SISDEGIKDRMVVLLEVMEKIRPPMANIIITTPGGQKWLYQSLVGLRNILFGAPNLNIEIP</sequence>
<dbReference type="EMBL" id="BARW01033458">
    <property type="protein sequence ID" value="GAJ09992.1"/>
    <property type="molecule type" value="Genomic_DNA"/>
</dbReference>
<evidence type="ECO:0000313" key="1">
    <source>
        <dbReference type="EMBL" id="GAJ09992.1"/>
    </source>
</evidence>
<gene>
    <name evidence="1" type="ORF">S12H4_52695</name>
</gene>
<proteinExistence type="predicted"/>
<feature type="non-terminal residue" evidence="1">
    <location>
        <position position="1"/>
    </location>
</feature>